<accession>A0A9Q3VPV2</accession>
<evidence type="ECO:0000313" key="4">
    <source>
        <dbReference type="EMBL" id="MCD9875642.1"/>
    </source>
</evidence>
<keyword evidence="5" id="KW-1185">Reference proteome</keyword>
<evidence type="ECO:0000259" key="1">
    <source>
        <dbReference type="Pfam" id="PF19916"/>
    </source>
</evidence>
<evidence type="ECO:0000313" key="5">
    <source>
        <dbReference type="Proteomes" id="UP001108029"/>
    </source>
</evidence>
<sequence length="515" mass="57684">MTEAGGEDRNASRIRHRIGAQTALTLLGMRALDTSEGRAELAAAVGRETGRPLATRDEHTVAEQFLNVFRHCSRAPDGLSVLADVVHGLDPYCPQVYAVRRLADEWTAVGSLEGLAVLGTWSFLADALRPLQPLPYPYEMRSALIWLATGKRLTEPPPHAENPWHDFLYLAGQNAAPGQLPPWMFHLDLCTQQMSRELRDEVMAHNRHWSLGLGLSELLDEERNRARGSSVSGVARQLRRYLAIRIETDPLNNTQYHVFPSHMADGPGRGWVQGQPRHQVPVEQLEDVVGSIVRQTERHRRTGPADEAEPAPLYLEFVLPFELLNLPVEWWPHDWDWAPQVTSASGFSVVIRSLDRLQTREWHEFWNTRWRQLGADEPPSHSVCYAADTRVRSGAPQTLEQRLDEDQHLVALVLSEPPLTGTGDGSEELHTALRMGLPVVIWNRADRATTGLREVLDELLDGGLKRFPARVDAYRREAAGQNGDAASAGRTGHIGRHLTVLWDDAERNPMDPDPA</sequence>
<proteinExistence type="predicted"/>
<protein>
    <submittedName>
        <fullName evidence="4">Uncharacterized protein</fullName>
    </submittedName>
</protein>
<dbReference type="Pfam" id="PF19956">
    <property type="entry name" value="EAD2"/>
    <property type="match status" value="1"/>
</dbReference>
<reference evidence="4" key="1">
    <citation type="submission" date="2021-12" db="EMBL/GenBank/DDBJ databases">
        <authorList>
            <person name="Lee J.-H."/>
            <person name="Kim S.-B."/>
        </authorList>
    </citation>
    <scope>NUCLEOTIDE SEQUENCE</scope>
    <source>
        <strain evidence="4">NR30</strain>
    </source>
</reference>
<name>A0A9Q3VPV2_9ACTN</name>
<dbReference type="InterPro" id="IPR045431">
    <property type="entry name" value="EAD2"/>
</dbReference>
<dbReference type="InterPro" id="IPR045555">
    <property type="entry name" value="VMAP-M0"/>
</dbReference>
<feature type="domain" description="vWA-MoxR associated protein C-terminal" evidence="3">
    <location>
        <begin position="272"/>
        <end position="505"/>
    </location>
</feature>
<comment type="caution">
    <text evidence="4">The sequence shown here is derived from an EMBL/GenBank/DDBJ whole genome shotgun (WGS) entry which is preliminary data.</text>
</comment>
<dbReference type="EMBL" id="JAJSBI010000008">
    <property type="protein sequence ID" value="MCD9875642.1"/>
    <property type="molecule type" value="Genomic_DNA"/>
</dbReference>
<evidence type="ECO:0000259" key="3">
    <source>
        <dbReference type="Pfam" id="PF20028"/>
    </source>
</evidence>
<gene>
    <name evidence="4" type="ORF">LJ657_18645</name>
</gene>
<dbReference type="AlphaFoldDB" id="A0A9Q3VPV2"/>
<dbReference type="InterPro" id="IPR045450">
    <property type="entry name" value="VMAP_C"/>
</dbReference>
<dbReference type="Pfam" id="PF20028">
    <property type="entry name" value="VMAP-C"/>
    <property type="match status" value="1"/>
</dbReference>
<evidence type="ECO:0000259" key="2">
    <source>
        <dbReference type="Pfam" id="PF19956"/>
    </source>
</evidence>
<organism evidence="4 5">
    <name type="scientific">Streptomyces guryensis</name>
    <dbReference type="NCBI Taxonomy" id="2886947"/>
    <lineage>
        <taxon>Bacteria</taxon>
        <taxon>Bacillati</taxon>
        <taxon>Actinomycetota</taxon>
        <taxon>Actinomycetes</taxon>
        <taxon>Kitasatosporales</taxon>
        <taxon>Streptomycetaceae</taxon>
        <taxon>Streptomyces</taxon>
    </lineage>
</organism>
<dbReference type="RefSeq" id="WP_232649746.1">
    <property type="nucleotide sequence ID" value="NZ_JAJSBI010000008.1"/>
</dbReference>
<dbReference type="Proteomes" id="UP001108029">
    <property type="component" value="Unassembled WGS sequence"/>
</dbReference>
<feature type="domain" description="Effector-associated" evidence="2">
    <location>
        <begin position="25"/>
        <end position="104"/>
    </location>
</feature>
<dbReference type="Pfam" id="PF19916">
    <property type="entry name" value="VMAP-M0"/>
    <property type="match status" value="1"/>
</dbReference>
<feature type="domain" description="vWA-MoxR associated protein middle region 0" evidence="1">
    <location>
        <begin position="143"/>
        <end position="223"/>
    </location>
</feature>